<dbReference type="PANTHER" id="PTHR45820">
    <property type="entry name" value="FI23527P1"/>
    <property type="match status" value="1"/>
</dbReference>
<evidence type="ECO:0000256" key="2">
    <source>
        <dbReference type="ARBA" id="ARBA00008873"/>
    </source>
</evidence>
<organism evidence="11 12">
    <name type="scientific">Lachnellula arida</name>
    <dbReference type="NCBI Taxonomy" id="1316785"/>
    <lineage>
        <taxon>Eukaryota</taxon>
        <taxon>Fungi</taxon>
        <taxon>Dikarya</taxon>
        <taxon>Ascomycota</taxon>
        <taxon>Pezizomycotina</taxon>
        <taxon>Leotiomycetes</taxon>
        <taxon>Helotiales</taxon>
        <taxon>Lachnaceae</taxon>
        <taxon>Lachnellula</taxon>
    </lineage>
</organism>
<dbReference type="Pfam" id="PF01545">
    <property type="entry name" value="Cation_efflux"/>
    <property type="match status" value="1"/>
</dbReference>
<dbReference type="GO" id="GO:0016020">
    <property type="term" value="C:membrane"/>
    <property type="evidence" value="ECO:0007669"/>
    <property type="project" value="UniProtKB-SubCell"/>
</dbReference>
<keyword evidence="4 8" id="KW-0812">Transmembrane</keyword>
<sequence length="395" mass="43317">AMASSLTRSQRLMLTIGISFCFFVAEISDAFHYMNDLIGFIVALVALKISRRPTSPKRLSFGWQRAQLLGAFFNGVFLLALGVSIFLQSIERFVSLQRVENPMLVLIMGCVGLTLNIISAIFLHEHDGPRSNEAGGGQYTGTIQLSELTTKEVQPHENHRHKLEPSKGSGHDHDLGMMGVLIHVIGDAINNIGVIIAAAVIWYVEMTCKTRFHICFKISPLCSQKNKQKLTNFLDRKAKFEGRFYADPGVSMGISFLILLSSLPLVKNSGSILLQSVPLGVNLEDVKHDLEKIPGITSVHELHAWRLSQNKAIASAHVVTSEQDVVGFMSQAKLMGECLHAYGIHSATLQPEFSTSTALRDNEGGGQVLLQQISSEKPVCQIKCGELCEDLTCCG</sequence>
<evidence type="ECO:0000256" key="5">
    <source>
        <dbReference type="ARBA" id="ARBA00022833"/>
    </source>
</evidence>
<dbReference type="InterPro" id="IPR002524">
    <property type="entry name" value="Cation_efflux"/>
</dbReference>
<dbReference type="SUPFAM" id="SSF161111">
    <property type="entry name" value="Cation efflux protein transmembrane domain-like"/>
    <property type="match status" value="1"/>
</dbReference>
<dbReference type="InterPro" id="IPR027469">
    <property type="entry name" value="Cation_efflux_TMD_sf"/>
</dbReference>
<accession>A0A8T9BNC9</accession>
<keyword evidence="6 8" id="KW-1133">Transmembrane helix</keyword>
<feature type="transmembrane region" description="Helical" evidence="8">
    <location>
        <begin position="71"/>
        <end position="90"/>
    </location>
</feature>
<evidence type="ECO:0000256" key="4">
    <source>
        <dbReference type="ARBA" id="ARBA00022692"/>
    </source>
</evidence>
<dbReference type="EMBL" id="QGMF01000011">
    <property type="protein sequence ID" value="TVY21604.1"/>
    <property type="molecule type" value="Genomic_DNA"/>
</dbReference>
<evidence type="ECO:0000256" key="3">
    <source>
        <dbReference type="ARBA" id="ARBA00022448"/>
    </source>
</evidence>
<dbReference type="Gene3D" id="1.20.1510.10">
    <property type="entry name" value="Cation efflux protein transmembrane domain"/>
    <property type="match status" value="1"/>
</dbReference>
<evidence type="ECO:0000259" key="10">
    <source>
        <dbReference type="Pfam" id="PF16916"/>
    </source>
</evidence>
<proteinExistence type="inferred from homology"/>
<comment type="caution">
    <text evidence="11">The sequence shown here is derived from an EMBL/GenBank/DDBJ whole genome shotgun (WGS) entry which is preliminary data.</text>
</comment>
<evidence type="ECO:0000313" key="12">
    <source>
        <dbReference type="Proteomes" id="UP000469559"/>
    </source>
</evidence>
<protein>
    <submittedName>
        <fullName evidence="11">Zinc homeostasis factor 1</fullName>
    </submittedName>
</protein>
<feature type="domain" description="Cation efflux protein transmembrane" evidence="9">
    <location>
        <begin position="27"/>
        <end position="207"/>
    </location>
</feature>
<feature type="transmembrane region" description="Helical" evidence="8">
    <location>
        <begin position="12"/>
        <end position="27"/>
    </location>
</feature>
<dbReference type="InterPro" id="IPR027470">
    <property type="entry name" value="Cation_efflux_CTD"/>
</dbReference>
<evidence type="ECO:0000259" key="9">
    <source>
        <dbReference type="Pfam" id="PF01545"/>
    </source>
</evidence>
<evidence type="ECO:0000256" key="1">
    <source>
        <dbReference type="ARBA" id="ARBA00004141"/>
    </source>
</evidence>
<reference evidence="11 12" key="1">
    <citation type="submission" date="2018-05" db="EMBL/GenBank/DDBJ databases">
        <title>Whole genome sequencing for identification of molecular markers to develop diagnostic detection tools for the regulated plant pathogen Lachnellula willkommii.</title>
        <authorList>
            <person name="Giroux E."/>
            <person name="Bilodeau G."/>
        </authorList>
    </citation>
    <scope>NUCLEOTIDE SEQUENCE [LARGE SCALE GENOMIC DNA]</scope>
    <source>
        <strain evidence="11 12">CBS 203.66</strain>
    </source>
</reference>
<evidence type="ECO:0000256" key="6">
    <source>
        <dbReference type="ARBA" id="ARBA00022989"/>
    </source>
</evidence>
<dbReference type="InterPro" id="IPR058533">
    <property type="entry name" value="Cation_efflux_TM"/>
</dbReference>
<feature type="transmembrane region" description="Helical" evidence="8">
    <location>
        <begin position="102"/>
        <end position="123"/>
    </location>
</feature>
<feature type="non-terminal residue" evidence="11">
    <location>
        <position position="1"/>
    </location>
</feature>
<dbReference type="Pfam" id="PF16916">
    <property type="entry name" value="ZT_dimer"/>
    <property type="match status" value="1"/>
</dbReference>
<comment type="subcellular location">
    <subcellularLocation>
        <location evidence="1">Membrane</location>
        <topology evidence="1">Multi-pass membrane protein</topology>
    </subcellularLocation>
</comment>
<keyword evidence="5" id="KW-0862">Zinc</keyword>
<dbReference type="NCBIfam" id="TIGR01297">
    <property type="entry name" value="CDF"/>
    <property type="match status" value="1"/>
</dbReference>
<feature type="transmembrane region" description="Helical" evidence="8">
    <location>
        <begin position="180"/>
        <end position="204"/>
    </location>
</feature>
<comment type="similarity">
    <text evidence="2">Belongs to the cation diffusion facilitator (CDF) transporter (TC 2.A.4) family. SLC30A subfamily.</text>
</comment>
<evidence type="ECO:0000256" key="8">
    <source>
        <dbReference type="SAM" id="Phobius"/>
    </source>
</evidence>
<dbReference type="GO" id="GO:0006882">
    <property type="term" value="P:intracellular zinc ion homeostasis"/>
    <property type="evidence" value="ECO:0007669"/>
    <property type="project" value="TreeGrafter"/>
</dbReference>
<dbReference type="GO" id="GO:0005385">
    <property type="term" value="F:zinc ion transmembrane transporter activity"/>
    <property type="evidence" value="ECO:0007669"/>
    <property type="project" value="TreeGrafter"/>
</dbReference>
<evidence type="ECO:0000313" key="11">
    <source>
        <dbReference type="EMBL" id="TVY21604.1"/>
    </source>
</evidence>
<evidence type="ECO:0000256" key="7">
    <source>
        <dbReference type="ARBA" id="ARBA00023136"/>
    </source>
</evidence>
<dbReference type="PANTHER" id="PTHR45820:SF5">
    <property type="entry name" value="DIFFUSION FACILITATOR FAMILY METAL ION TRANSPORTER, PUTATIVE-RELATED"/>
    <property type="match status" value="1"/>
</dbReference>
<feature type="domain" description="Cation efflux protein cytoplasmic" evidence="10">
    <location>
        <begin position="280"/>
        <end position="322"/>
    </location>
</feature>
<keyword evidence="7 8" id="KW-0472">Membrane</keyword>
<feature type="transmembrane region" description="Helical" evidence="8">
    <location>
        <begin position="249"/>
        <end position="266"/>
    </location>
</feature>
<dbReference type="Proteomes" id="UP000469559">
    <property type="component" value="Unassembled WGS sequence"/>
</dbReference>
<gene>
    <name evidence="11" type="primary">zhf1</name>
    <name evidence="11" type="ORF">LARI1_G000132</name>
</gene>
<keyword evidence="12" id="KW-1185">Reference proteome</keyword>
<keyword evidence="3" id="KW-0813">Transport</keyword>
<name>A0A8T9BNC9_9HELO</name>
<dbReference type="OrthoDB" id="9944568at2759"/>
<dbReference type="AlphaFoldDB" id="A0A8T9BNC9"/>